<gene>
    <name evidence="1" type="ORF">E5357_02910</name>
</gene>
<evidence type="ECO:0000313" key="1">
    <source>
        <dbReference type="EMBL" id="TGY00465.1"/>
    </source>
</evidence>
<sequence>MMYPFMTLEDKTEVVHSEVYDSDGAETVKVYFEKPVYGGFHSAECYLPSYEWRNIDGFSPEEIEIFQEYLQSVAHIVIRLAREGGFDNAANF</sequence>
<dbReference type="EMBL" id="SRZB01000002">
    <property type="protein sequence ID" value="TGY00465.1"/>
    <property type="molecule type" value="Genomic_DNA"/>
</dbReference>
<proteinExistence type="predicted"/>
<reference evidence="1" key="1">
    <citation type="submission" date="2019-04" db="EMBL/GenBank/DDBJ databases">
        <title>Microbes associate with the intestines of laboratory mice.</title>
        <authorList>
            <person name="Navarre W."/>
            <person name="Wong E."/>
            <person name="Huang K."/>
            <person name="Tropini C."/>
            <person name="Ng K."/>
            <person name="Yu B."/>
        </authorList>
    </citation>
    <scope>NUCLEOTIDE SEQUENCE</scope>
    <source>
        <strain evidence="1">NM72_1-8</strain>
    </source>
</reference>
<dbReference type="Proteomes" id="UP000307720">
    <property type="component" value="Unassembled WGS sequence"/>
</dbReference>
<keyword evidence="2" id="KW-1185">Reference proteome</keyword>
<protein>
    <submittedName>
        <fullName evidence="1">Uncharacterized protein</fullName>
    </submittedName>
</protein>
<organism evidence="1 2">
    <name type="scientific">Hominisplanchenecus murintestinalis</name>
    <dbReference type="NCBI Taxonomy" id="2941517"/>
    <lineage>
        <taxon>Bacteria</taxon>
        <taxon>Bacillati</taxon>
        <taxon>Bacillota</taxon>
        <taxon>Clostridia</taxon>
        <taxon>Lachnospirales</taxon>
        <taxon>Lachnospiraceae</taxon>
        <taxon>Hominisplanchenecus</taxon>
    </lineage>
</organism>
<accession>A0AC61R3Z9</accession>
<evidence type="ECO:0000313" key="2">
    <source>
        <dbReference type="Proteomes" id="UP000307720"/>
    </source>
</evidence>
<comment type="caution">
    <text evidence="1">The sequence shown here is derived from an EMBL/GenBank/DDBJ whole genome shotgun (WGS) entry which is preliminary data.</text>
</comment>
<name>A0AC61R3Z9_9FIRM</name>